<evidence type="ECO:0000256" key="4">
    <source>
        <dbReference type="ARBA" id="ARBA00022692"/>
    </source>
</evidence>
<evidence type="ECO:0000256" key="7">
    <source>
        <dbReference type="ARBA" id="ARBA00022989"/>
    </source>
</evidence>
<keyword evidence="4" id="KW-0812">Transmembrane</keyword>
<dbReference type="PANTHER" id="PTHR13315">
    <property type="entry name" value="METALLO PHOSPHOESTERASE RELATED"/>
    <property type="match status" value="1"/>
</dbReference>
<evidence type="ECO:0000256" key="2">
    <source>
        <dbReference type="ARBA" id="ARBA00004141"/>
    </source>
</evidence>
<dbReference type="AlphaFoldDB" id="A0A7R8WG77"/>
<feature type="domain" description="Calcineurin-like phosphoesterase" evidence="10">
    <location>
        <begin position="30"/>
        <end position="219"/>
    </location>
</feature>
<accession>A0A7R8WG77</accession>
<dbReference type="GO" id="GO:0046872">
    <property type="term" value="F:metal ion binding"/>
    <property type="evidence" value="ECO:0007669"/>
    <property type="project" value="UniProtKB-KW"/>
</dbReference>
<dbReference type="GO" id="GO:0016020">
    <property type="term" value="C:membrane"/>
    <property type="evidence" value="ECO:0007669"/>
    <property type="project" value="UniProtKB-SubCell"/>
</dbReference>
<evidence type="ECO:0000256" key="6">
    <source>
        <dbReference type="ARBA" id="ARBA00022801"/>
    </source>
</evidence>
<name>A0A7R8WG77_9CRUS</name>
<protein>
    <recommendedName>
        <fullName evidence="10">Calcineurin-like phosphoesterase domain-containing protein</fullName>
    </recommendedName>
</protein>
<dbReference type="SUPFAM" id="SSF56300">
    <property type="entry name" value="Metallo-dependent phosphatases"/>
    <property type="match status" value="1"/>
</dbReference>
<evidence type="ECO:0000256" key="5">
    <source>
        <dbReference type="ARBA" id="ARBA00022723"/>
    </source>
</evidence>
<evidence type="ECO:0000259" key="10">
    <source>
        <dbReference type="Pfam" id="PF00149"/>
    </source>
</evidence>
<keyword evidence="7" id="KW-1133">Transmembrane helix</keyword>
<organism evidence="11">
    <name type="scientific">Cyprideis torosa</name>
    <dbReference type="NCBI Taxonomy" id="163714"/>
    <lineage>
        <taxon>Eukaryota</taxon>
        <taxon>Metazoa</taxon>
        <taxon>Ecdysozoa</taxon>
        <taxon>Arthropoda</taxon>
        <taxon>Crustacea</taxon>
        <taxon>Oligostraca</taxon>
        <taxon>Ostracoda</taxon>
        <taxon>Podocopa</taxon>
        <taxon>Podocopida</taxon>
        <taxon>Cytherocopina</taxon>
        <taxon>Cytheroidea</taxon>
        <taxon>Cytherideidae</taxon>
        <taxon>Cyprideis</taxon>
    </lineage>
</organism>
<evidence type="ECO:0000256" key="9">
    <source>
        <dbReference type="ARBA" id="ARBA00023211"/>
    </source>
</evidence>
<dbReference type="GO" id="GO:0016787">
    <property type="term" value="F:hydrolase activity"/>
    <property type="evidence" value="ECO:0007669"/>
    <property type="project" value="UniProtKB-KW"/>
</dbReference>
<evidence type="ECO:0000256" key="1">
    <source>
        <dbReference type="ARBA" id="ARBA00001936"/>
    </source>
</evidence>
<gene>
    <name evidence="11" type="ORF">CTOB1V02_LOCUS6222</name>
</gene>
<dbReference type="Pfam" id="PF00149">
    <property type="entry name" value="Metallophos"/>
    <property type="match status" value="1"/>
</dbReference>
<dbReference type="InterPro" id="IPR029052">
    <property type="entry name" value="Metallo-depent_PP-like"/>
</dbReference>
<comment type="cofactor">
    <cofactor evidence="1">
        <name>Mn(2+)</name>
        <dbReference type="ChEBI" id="CHEBI:29035"/>
    </cofactor>
</comment>
<keyword evidence="8" id="KW-0472">Membrane</keyword>
<comment type="similarity">
    <text evidence="3">Belongs to the metallophosphoesterase superfamily. MPPE1 family.</text>
</comment>
<dbReference type="Gene3D" id="3.60.21.10">
    <property type="match status" value="1"/>
</dbReference>
<dbReference type="InterPro" id="IPR033308">
    <property type="entry name" value="PGAP5/Cdc1/Ted1"/>
</dbReference>
<reference evidence="11" key="1">
    <citation type="submission" date="2020-11" db="EMBL/GenBank/DDBJ databases">
        <authorList>
            <person name="Tran Van P."/>
        </authorList>
    </citation>
    <scope>NUCLEOTIDE SEQUENCE</scope>
</reference>
<proteinExistence type="inferred from homology"/>
<keyword evidence="9" id="KW-0464">Manganese</keyword>
<comment type="subcellular location">
    <subcellularLocation>
        <location evidence="2">Membrane</location>
        <topology evidence="2">Multi-pass membrane protein</topology>
    </subcellularLocation>
</comment>
<dbReference type="InterPro" id="IPR004843">
    <property type="entry name" value="Calcineurin-like_PHP"/>
</dbReference>
<dbReference type="GO" id="GO:0006506">
    <property type="term" value="P:GPI anchor biosynthetic process"/>
    <property type="evidence" value="ECO:0007669"/>
    <property type="project" value="InterPro"/>
</dbReference>
<evidence type="ECO:0000256" key="3">
    <source>
        <dbReference type="ARBA" id="ARBA00008895"/>
    </source>
</evidence>
<sequence>MRLFTAVTLMRQVYPSVQTKLDKWRDDISEMVFVLGDLFDEGDLVGRADYEDYVERFRRMFRVPEGTKVQAVVGNHDVGFHYSLQPERLAIFESAFQTPLVHLVSAKGSDFVILNSMSFEGDGCDLCSRAAVELQEISSKLRPKSCSDGAATCQRRPFVLLHFPLFRKSEAICNEPDGAPPELAEKPFRPKWECLSLDATERILNLLNPRGVFSGHSHNGCFLKHNQTPEWTVSSFNWRNRNNPAFLLTQISPSDIAVSKCLMPQESTVIMLYKLSALCILCLLLTPLWKYASRLSQAVASHPDYKRTNNSKIK</sequence>
<dbReference type="OrthoDB" id="9984693at2759"/>
<dbReference type="PANTHER" id="PTHR13315:SF0">
    <property type="entry name" value="METALLOPHOSPHOESTERASE 1"/>
    <property type="match status" value="1"/>
</dbReference>
<dbReference type="EMBL" id="OB661490">
    <property type="protein sequence ID" value="CAD7228336.1"/>
    <property type="molecule type" value="Genomic_DNA"/>
</dbReference>
<evidence type="ECO:0000256" key="8">
    <source>
        <dbReference type="ARBA" id="ARBA00023136"/>
    </source>
</evidence>
<evidence type="ECO:0000313" key="11">
    <source>
        <dbReference type="EMBL" id="CAD7228336.1"/>
    </source>
</evidence>
<keyword evidence="5" id="KW-0479">Metal-binding</keyword>
<keyword evidence="6" id="KW-0378">Hydrolase</keyword>